<dbReference type="PANTHER" id="PTHR10309:SF0">
    <property type="entry name" value="MANNOSE-6-PHOSPHATE ISOMERASE"/>
    <property type="match status" value="1"/>
</dbReference>
<name>A0ABM1N233_NICVS</name>
<evidence type="ECO:0000256" key="8">
    <source>
        <dbReference type="ARBA" id="ARBA00023235"/>
    </source>
</evidence>
<feature type="domain" description="Phosphomannose isomerase type I catalytic" evidence="11">
    <location>
        <begin position="28"/>
        <end position="179"/>
    </location>
</feature>
<dbReference type="PRINTS" id="PR00714">
    <property type="entry name" value="MAN6PISMRASE"/>
</dbReference>
<dbReference type="CDD" id="cd07011">
    <property type="entry name" value="cupin_PMI_type_I_N"/>
    <property type="match status" value="1"/>
</dbReference>
<evidence type="ECO:0000256" key="5">
    <source>
        <dbReference type="ARBA" id="ARBA00011956"/>
    </source>
</evidence>
<gene>
    <name evidence="14" type="primary">LOC108565780</name>
</gene>
<evidence type="ECO:0000313" key="13">
    <source>
        <dbReference type="Proteomes" id="UP000695000"/>
    </source>
</evidence>
<evidence type="ECO:0000259" key="12">
    <source>
        <dbReference type="Pfam" id="PF20512"/>
    </source>
</evidence>
<protein>
    <recommendedName>
        <fullName evidence="5">mannose-6-phosphate isomerase</fullName>
        <ecNumber evidence="5">5.3.1.8</ecNumber>
    </recommendedName>
    <alternativeName>
        <fullName evidence="9">Phosphohexomutase</fullName>
    </alternativeName>
    <alternativeName>
        <fullName evidence="10">Phosphomannose isomerase</fullName>
    </alternativeName>
</protein>
<dbReference type="InterPro" id="IPR046457">
    <property type="entry name" value="PMI_typeI_cat"/>
</dbReference>
<dbReference type="InterPro" id="IPR016305">
    <property type="entry name" value="Mannose-6-P_Isomerase"/>
</dbReference>
<comment type="catalytic activity">
    <reaction evidence="1">
        <text>D-mannose 6-phosphate = D-fructose 6-phosphate</text>
        <dbReference type="Rhea" id="RHEA:12356"/>
        <dbReference type="ChEBI" id="CHEBI:58735"/>
        <dbReference type="ChEBI" id="CHEBI:61527"/>
        <dbReference type="EC" id="5.3.1.8"/>
    </reaction>
</comment>
<evidence type="ECO:0000256" key="7">
    <source>
        <dbReference type="ARBA" id="ARBA00022833"/>
    </source>
</evidence>
<dbReference type="Gene3D" id="2.60.120.10">
    <property type="entry name" value="Jelly Rolls"/>
    <property type="match status" value="2"/>
</dbReference>
<proteinExistence type="inferred from homology"/>
<evidence type="ECO:0000256" key="3">
    <source>
        <dbReference type="ARBA" id="ARBA00004666"/>
    </source>
</evidence>
<dbReference type="PANTHER" id="PTHR10309">
    <property type="entry name" value="MANNOSE-6-PHOSPHATE ISOMERASE"/>
    <property type="match status" value="1"/>
</dbReference>
<dbReference type="NCBIfam" id="TIGR00218">
    <property type="entry name" value="manA"/>
    <property type="match status" value="1"/>
</dbReference>
<dbReference type="Pfam" id="PF20511">
    <property type="entry name" value="PMI_typeI_cat"/>
    <property type="match status" value="1"/>
</dbReference>
<evidence type="ECO:0000313" key="14">
    <source>
        <dbReference type="RefSeq" id="XP_017780883.1"/>
    </source>
</evidence>
<dbReference type="Gene3D" id="1.10.441.10">
    <property type="entry name" value="Phosphomannose Isomerase, domain 2"/>
    <property type="match status" value="1"/>
</dbReference>
<comment type="cofactor">
    <cofactor evidence="2">
        <name>Zn(2+)</name>
        <dbReference type="ChEBI" id="CHEBI:29105"/>
    </cofactor>
</comment>
<evidence type="ECO:0000256" key="10">
    <source>
        <dbReference type="ARBA" id="ARBA00030762"/>
    </source>
</evidence>
<dbReference type="Proteomes" id="UP000695000">
    <property type="component" value="Unplaced"/>
</dbReference>
<keyword evidence="6" id="KW-0479">Metal-binding</keyword>
<dbReference type="InterPro" id="IPR011051">
    <property type="entry name" value="RmlC_Cupin_sf"/>
</dbReference>
<dbReference type="PROSITE" id="PS00965">
    <property type="entry name" value="PMI_I_1"/>
    <property type="match status" value="1"/>
</dbReference>
<evidence type="ECO:0000256" key="6">
    <source>
        <dbReference type="ARBA" id="ARBA00022723"/>
    </source>
</evidence>
<evidence type="ECO:0000256" key="9">
    <source>
        <dbReference type="ARBA" id="ARBA00029741"/>
    </source>
</evidence>
<dbReference type="InterPro" id="IPR014710">
    <property type="entry name" value="RmlC-like_jellyroll"/>
</dbReference>
<evidence type="ECO:0000256" key="4">
    <source>
        <dbReference type="ARBA" id="ARBA00010772"/>
    </source>
</evidence>
<keyword evidence="8 14" id="KW-0413">Isomerase</keyword>
<dbReference type="PIRSF" id="PIRSF001480">
    <property type="entry name" value="Mannose-6-phosphate_isomerase"/>
    <property type="match status" value="1"/>
</dbReference>
<dbReference type="Pfam" id="PF20512">
    <property type="entry name" value="PMI_typeI_hel"/>
    <property type="match status" value="1"/>
</dbReference>
<dbReference type="EC" id="5.3.1.8" evidence="5"/>
<dbReference type="RefSeq" id="XP_017780883.1">
    <property type="nucleotide sequence ID" value="XM_017925394.1"/>
</dbReference>
<dbReference type="GO" id="GO:0016853">
    <property type="term" value="F:isomerase activity"/>
    <property type="evidence" value="ECO:0007669"/>
    <property type="project" value="UniProtKB-KW"/>
</dbReference>
<dbReference type="InterPro" id="IPR018050">
    <property type="entry name" value="Pmannose_isomerase-type1_CS"/>
</dbReference>
<accession>A0ABM1N233</accession>
<keyword evidence="7" id="KW-0862">Zinc</keyword>
<evidence type="ECO:0000256" key="1">
    <source>
        <dbReference type="ARBA" id="ARBA00000757"/>
    </source>
</evidence>
<feature type="domain" description="Phosphomannose isomerase type I helical insertion" evidence="12">
    <location>
        <begin position="202"/>
        <end position="276"/>
    </location>
</feature>
<dbReference type="GeneID" id="108565780"/>
<keyword evidence="13" id="KW-1185">Reference proteome</keyword>
<evidence type="ECO:0000259" key="11">
    <source>
        <dbReference type="Pfam" id="PF20511"/>
    </source>
</evidence>
<evidence type="ECO:0000256" key="2">
    <source>
        <dbReference type="ARBA" id="ARBA00001947"/>
    </source>
</evidence>
<dbReference type="InterPro" id="IPR001250">
    <property type="entry name" value="Man6P_Isoase-1"/>
</dbReference>
<sequence>MDDFLVGNEEIIKLNLELKIYKYQDGVMELEPSVKNYEWGNRGSRSVIARMLYGEYAVLKEDVNENEDERVKPFAELWMGTHPSGPSTIKYTDEPLSHYIDNNPDCLGQESVELFGQRLPFLFKILSIRKALSVQAHPNKEFAQELHAKFPDIYKDDNHKPELAIALTPFKAMCGFRPLHEIRKFIKDVPELRTVIGAANADKLINSTTKSDGMDALKTCFRSLMTCNPDDVSSQLHVLLDTYKKQCKKKDELLDLILSLALDFPGDVGCFSPYFLNVISLKPGQAIFLGPNIPHAYISGDCIECMSSSDNVVRAGLTPKFKDVETLCSMLDYDGKPAEEHFLPPIEVSDVLHIYKPPVADFLVEKFTITEVSAYLIPAVAVASILLCVDGSAETSDGPSLHTGNVVFVSAGRELQLKPYCQSGCRFFRAMVNLHHPLHP</sequence>
<dbReference type="SUPFAM" id="SSF51182">
    <property type="entry name" value="RmlC-like cupins"/>
    <property type="match status" value="1"/>
</dbReference>
<organism evidence="13 14">
    <name type="scientific">Nicrophorus vespilloides</name>
    <name type="common">Boreal carrion beetle</name>
    <dbReference type="NCBI Taxonomy" id="110193"/>
    <lineage>
        <taxon>Eukaryota</taxon>
        <taxon>Metazoa</taxon>
        <taxon>Ecdysozoa</taxon>
        <taxon>Arthropoda</taxon>
        <taxon>Hexapoda</taxon>
        <taxon>Insecta</taxon>
        <taxon>Pterygota</taxon>
        <taxon>Neoptera</taxon>
        <taxon>Endopterygota</taxon>
        <taxon>Coleoptera</taxon>
        <taxon>Polyphaga</taxon>
        <taxon>Staphyliniformia</taxon>
        <taxon>Silphidae</taxon>
        <taxon>Nicrophorinae</taxon>
        <taxon>Nicrophorus</taxon>
    </lineage>
</organism>
<comment type="pathway">
    <text evidence="3">Nucleotide-sugar biosynthesis; GDP-alpha-D-mannose biosynthesis; alpha-D-mannose 1-phosphate from D-fructose 6-phosphate: step 1/2.</text>
</comment>
<comment type="similarity">
    <text evidence="4">Belongs to the mannose-6-phosphate isomerase type 1 family.</text>
</comment>
<reference evidence="14" key="1">
    <citation type="submission" date="2025-08" db="UniProtKB">
        <authorList>
            <consortium name="RefSeq"/>
        </authorList>
    </citation>
    <scope>IDENTIFICATION</scope>
    <source>
        <tissue evidence="14">Whole Larva</tissue>
    </source>
</reference>
<dbReference type="InterPro" id="IPR046458">
    <property type="entry name" value="PMI_typeI_hel"/>
</dbReference>